<organism evidence="3 4">
    <name type="scientific">Urbifossiella limnaea</name>
    <dbReference type="NCBI Taxonomy" id="2528023"/>
    <lineage>
        <taxon>Bacteria</taxon>
        <taxon>Pseudomonadati</taxon>
        <taxon>Planctomycetota</taxon>
        <taxon>Planctomycetia</taxon>
        <taxon>Gemmatales</taxon>
        <taxon>Gemmataceae</taxon>
        <taxon>Urbifossiella</taxon>
    </lineage>
</organism>
<evidence type="ECO:0000256" key="1">
    <source>
        <dbReference type="SAM" id="SignalP"/>
    </source>
</evidence>
<sequence precursor="true">MRPAPALAAALALFAAAGCASLPLGAVENRIVFFPHPYPIGDWTPDPRVRDVTIDSADGVRLHGWLAEPDSGPPREVVLFCHGNGRNVTTRRHVLSLFRDRLGCSVLVFDYRGYGKSTGRPSEAGVLADARAARRWLADHAGVPEGDVVVVGHSLGGGVAVDLAATDGARALVLEGTFTNLPDVAESHVPCLPVRAAMRAGLNSVGKIPAYRGPLLQVHGDADEVVPYRLGRELHAAANEPKRFVTVPGGNHNDLYTPEYVAELDRFLGALPPRAAGGLAPRTPAAVGASVP</sequence>
<gene>
    <name evidence="3" type="ORF">ETAA1_48190</name>
</gene>
<dbReference type="AlphaFoldDB" id="A0A517XZ99"/>
<dbReference type="OrthoDB" id="9777090at2"/>
<accession>A0A517XZ99</accession>
<dbReference type="PANTHER" id="PTHR12277">
    <property type="entry name" value="ALPHA/BETA HYDROLASE DOMAIN-CONTAINING PROTEIN"/>
    <property type="match status" value="1"/>
</dbReference>
<dbReference type="Gene3D" id="3.40.50.1820">
    <property type="entry name" value="alpha/beta hydrolase"/>
    <property type="match status" value="1"/>
</dbReference>
<proteinExistence type="predicted"/>
<feature type="domain" description="AB hydrolase-1" evidence="2">
    <location>
        <begin position="77"/>
        <end position="182"/>
    </location>
</feature>
<reference evidence="3 4" key="1">
    <citation type="submission" date="2019-02" db="EMBL/GenBank/DDBJ databases">
        <title>Deep-cultivation of Planctomycetes and their phenomic and genomic characterization uncovers novel biology.</title>
        <authorList>
            <person name="Wiegand S."/>
            <person name="Jogler M."/>
            <person name="Boedeker C."/>
            <person name="Pinto D."/>
            <person name="Vollmers J."/>
            <person name="Rivas-Marin E."/>
            <person name="Kohn T."/>
            <person name="Peeters S.H."/>
            <person name="Heuer A."/>
            <person name="Rast P."/>
            <person name="Oberbeckmann S."/>
            <person name="Bunk B."/>
            <person name="Jeske O."/>
            <person name="Meyerdierks A."/>
            <person name="Storesund J.E."/>
            <person name="Kallscheuer N."/>
            <person name="Luecker S."/>
            <person name="Lage O.M."/>
            <person name="Pohl T."/>
            <person name="Merkel B.J."/>
            <person name="Hornburger P."/>
            <person name="Mueller R.-W."/>
            <person name="Bruemmer F."/>
            <person name="Labrenz M."/>
            <person name="Spormann A.M."/>
            <person name="Op den Camp H."/>
            <person name="Overmann J."/>
            <person name="Amann R."/>
            <person name="Jetten M.S.M."/>
            <person name="Mascher T."/>
            <person name="Medema M.H."/>
            <person name="Devos D.P."/>
            <person name="Kaster A.-K."/>
            <person name="Ovreas L."/>
            <person name="Rohde M."/>
            <person name="Galperin M.Y."/>
            <person name="Jogler C."/>
        </authorList>
    </citation>
    <scope>NUCLEOTIDE SEQUENCE [LARGE SCALE GENOMIC DNA]</scope>
    <source>
        <strain evidence="3 4">ETA_A1</strain>
    </source>
</reference>
<evidence type="ECO:0000313" key="4">
    <source>
        <dbReference type="Proteomes" id="UP000319576"/>
    </source>
</evidence>
<evidence type="ECO:0000313" key="3">
    <source>
        <dbReference type="EMBL" id="QDU22831.1"/>
    </source>
</evidence>
<dbReference type="Pfam" id="PF00561">
    <property type="entry name" value="Abhydrolase_1"/>
    <property type="match status" value="1"/>
</dbReference>
<dbReference type="Proteomes" id="UP000319576">
    <property type="component" value="Chromosome"/>
</dbReference>
<dbReference type="InterPro" id="IPR029058">
    <property type="entry name" value="AB_hydrolase_fold"/>
</dbReference>
<feature type="signal peptide" evidence="1">
    <location>
        <begin position="1"/>
        <end position="26"/>
    </location>
</feature>
<dbReference type="RefSeq" id="WP_145242891.1">
    <property type="nucleotide sequence ID" value="NZ_CP036273.1"/>
</dbReference>
<keyword evidence="4" id="KW-1185">Reference proteome</keyword>
<name>A0A517XZ99_9BACT</name>
<keyword evidence="1" id="KW-0732">Signal</keyword>
<dbReference type="KEGG" id="uli:ETAA1_48190"/>
<dbReference type="PANTHER" id="PTHR12277:SF81">
    <property type="entry name" value="PROTEIN ABHD13"/>
    <property type="match status" value="1"/>
</dbReference>
<protein>
    <submittedName>
        <fullName evidence="3">Haloalkane dehalogenase</fullName>
    </submittedName>
</protein>
<dbReference type="PROSITE" id="PS51257">
    <property type="entry name" value="PROKAR_LIPOPROTEIN"/>
    <property type="match status" value="1"/>
</dbReference>
<feature type="chain" id="PRO_5021949427" evidence="1">
    <location>
        <begin position="27"/>
        <end position="292"/>
    </location>
</feature>
<dbReference type="EMBL" id="CP036273">
    <property type="protein sequence ID" value="QDU22831.1"/>
    <property type="molecule type" value="Genomic_DNA"/>
</dbReference>
<evidence type="ECO:0000259" key="2">
    <source>
        <dbReference type="Pfam" id="PF00561"/>
    </source>
</evidence>
<dbReference type="SUPFAM" id="SSF53474">
    <property type="entry name" value="alpha/beta-Hydrolases"/>
    <property type="match status" value="1"/>
</dbReference>
<dbReference type="InterPro" id="IPR000073">
    <property type="entry name" value="AB_hydrolase_1"/>
</dbReference>